<dbReference type="RefSeq" id="WP_106538495.1">
    <property type="nucleotide sequence ID" value="NZ_PYGE01000013.1"/>
</dbReference>
<dbReference type="OrthoDB" id="7185309at2"/>
<name>A0A2P8DWR9_9ACTN</name>
<dbReference type="Pfam" id="PF03243">
    <property type="entry name" value="MerB"/>
    <property type="match status" value="1"/>
</dbReference>
<accession>A0A2P8DWR9</accession>
<organism evidence="1 2">
    <name type="scientific">Haloactinopolyspora alba</name>
    <dbReference type="NCBI Taxonomy" id="648780"/>
    <lineage>
        <taxon>Bacteria</taxon>
        <taxon>Bacillati</taxon>
        <taxon>Actinomycetota</taxon>
        <taxon>Actinomycetes</taxon>
        <taxon>Jiangellales</taxon>
        <taxon>Jiangellaceae</taxon>
        <taxon>Haloactinopolyspora</taxon>
    </lineage>
</organism>
<comment type="caution">
    <text evidence="1">The sequence shown here is derived from an EMBL/GenBank/DDBJ whole genome shotgun (WGS) entry which is preliminary data.</text>
</comment>
<gene>
    <name evidence="1" type="ORF">CLV30_113140</name>
</gene>
<protein>
    <submittedName>
        <fullName evidence="1">Alkylmercury lyase-like protein</fullName>
    </submittedName>
</protein>
<evidence type="ECO:0000313" key="2">
    <source>
        <dbReference type="Proteomes" id="UP000243528"/>
    </source>
</evidence>
<proteinExistence type="predicted"/>
<keyword evidence="2" id="KW-1185">Reference proteome</keyword>
<dbReference type="SUPFAM" id="SSF160387">
    <property type="entry name" value="NosL/MerB-like"/>
    <property type="match status" value="1"/>
</dbReference>
<dbReference type="Proteomes" id="UP000243528">
    <property type="component" value="Unassembled WGS sequence"/>
</dbReference>
<sequence length="220" mass="23214">MTSADDRITRFNAEFGITLMNDSQAALPPPLRDLHRTVLTAFVNTGEAPSTNWVSEQAARFGLDPDQALGALDRADLVHTADGAVTVAYPFSGVPTPHRVQLDDGATSWAMCAGDSLGIPLMAGRDATISSADPHTGEGIHIQCRDGAFTWQPDSTVVLVGATTGCGTAAEAACGHVNFFADPVNAEAYLRAHPAVTGEIYDQSDAVEMGRFIFGPLLDR</sequence>
<dbReference type="EMBL" id="PYGE01000013">
    <property type="protein sequence ID" value="PSL01652.1"/>
    <property type="molecule type" value="Genomic_DNA"/>
</dbReference>
<evidence type="ECO:0000313" key="1">
    <source>
        <dbReference type="EMBL" id="PSL01652.1"/>
    </source>
</evidence>
<reference evidence="1 2" key="1">
    <citation type="submission" date="2018-03" db="EMBL/GenBank/DDBJ databases">
        <title>Genomic Encyclopedia of Archaeal and Bacterial Type Strains, Phase II (KMG-II): from individual species to whole genera.</title>
        <authorList>
            <person name="Goeker M."/>
        </authorList>
    </citation>
    <scope>NUCLEOTIDE SEQUENCE [LARGE SCALE GENOMIC DNA]</scope>
    <source>
        <strain evidence="1 2">DSM 45211</strain>
    </source>
</reference>
<dbReference type="Gene3D" id="3.30.450.410">
    <property type="match status" value="1"/>
</dbReference>
<dbReference type="AlphaFoldDB" id="A0A2P8DWR9"/>
<keyword evidence="1" id="KW-0456">Lyase</keyword>
<dbReference type="GO" id="GO:0018836">
    <property type="term" value="F:alkylmercury lyase activity"/>
    <property type="evidence" value="ECO:0007669"/>
    <property type="project" value="InterPro"/>
</dbReference>
<dbReference type="InterPro" id="IPR053717">
    <property type="entry name" value="MerB_lyase_sf"/>
</dbReference>
<dbReference type="InterPro" id="IPR004927">
    <property type="entry name" value="MerB"/>
</dbReference>